<evidence type="ECO:0000256" key="2">
    <source>
        <dbReference type="ARBA" id="ARBA00022692"/>
    </source>
</evidence>
<keyword evidence="8" id="KW-1185">Reference proteome</keyword>
<dbReference type="PROSITE" id="PS50850">
    <property type="entry name" value="MFS"/>
    <property type="match status" value="1"/>
</dbReference>
<feature type="domain" description="Major facilitator superfamily (MFS) profile" evidence="6">
    <location>
        <begin position="1"/>
        <end position="118"/>
    </location>
</feature>
<protein>
    <recommendedName>
        <fullName evidence="6">Major facilitator superfamily (MFS) profile domain-containing protein</fullName>
    </recommendedName>
</protein>
<dbReference type="GO" id="GO:0022857">
    <property type="term" value="F:transmembrane transporter activity"/>
    <property type="evidence" value="ECO:0007669"/>
    <property type="project" value="InterPro"/>
</dbReference>
<organism evidence="7 8">
    <name type="scientific">Phlebotomus papatasi</name>
    <name type="common">Sandfly</name>
    <dbReference type="NCBI Taxonomy" id="29031"/>
    <lineage>
        <taxon>Eukaryota</taxon>
        <taxon>Metazoa</taxon>
        <taxon>Ecdysozoa</taxon>
        <taxon>Arthropoda</taxon>
        <taxon>Hexapoda</taxon>
        <taxon>Insecta</taxon>
        <taxon>Pterygota</taxon>
        <taxon>Neoptera</taxon>
        <taxon>Endopterygota</taxon>
        <taxon>Diptera</taxon>
        <taxon>Nematocera</taxon>
        <taxon>Psychodoidea</taxon>
        <taxon>Psychodidae</taxon>
        <taxon>Phlebotomus</taxon>
        <taxon>Phlebotomus</taxon>
    </lineage>
</organism>
<evidence type="ECO:0000313" key="8">
    <source>
        <dbReference type="Proteomes" id="UP000092462"/>
    </source>
</evidence>
<evidence type="ECO:0000256" key="3">
    <source>
        <dbReference type="ARBA" id="ARBA00022989"/>
    </source>
</evidence>
<keyword evidence="4" id="KW-0472">Membrane</keyword>
<dbReference type="PANTHER" id="PTHR48021">
    <property type="match status" value="1"/>
</dbReference>
<evidence type="ECO:0000256" key="1">
    <source>
        <dbReference type="ARBA" id="ARBA00004141"/>
    </source>
</evidence>
<evidence type="ECO:0000259" key="6">
    <source>
        <dbReference type="PROSITE" id="PS50850"/>
    </source>
</evidence>
<dbReference type="InterPro" id="IPR005828">
    <property type="entry name" value="MFS_sugar_transport-like"/>
</dbReference>
<dbReference type="GO" id="GO:0016020">
    <property type="term" value="C:membrane"/>
    <property type="evidence" value="ECO:0007669"/>
    <property type="project" value="UniProtKB-SubCell"/>
</dbReference>
<dbReference type="InterPro" id="IPR003663">
    <property type="entry name" value="Sugar/inositol_transpt"/>
</dbReference>
<sequence length="154" mass="16847">MSICTILLGVYFFLKDQDAAKVSNLGWLPIVSLCIFIIMFSFGFGPVPWLMMGELFASDVKGFAGPMAGTTNWILAFVITKTFPNLVDAMGTGETFWLFSGLSILGLIFVFFIVPETKGKSLSEIQDLLNRSGQVTHTESATTVSNLSESELKN</sequence>
<dbReference type="SUPFAM" id="SSF103473">
    <property type="entry name" value="MFS general substrate transporter"/>
    <property type="match status" value="1"/>
</dbReference>
<evidence type="ECO:0000256" key="5">
    <source>
        <dbReference type="ARBA" id="ARBA00023180"/>
    </source>
</evidence>
<dbReference type="VEuPathDB" id="VectorBase:PPAPM1_010420"/>
<keyword evidence="5" id="KW-0325">Glycoprotein</keyword>
<dbReference type="PANTHER" id="PTHR48021:SF1">
    <property type="entry name" value="GH07001P-RELATED"/>
    <property type="match status" value="1"/>
</dbReference>
<dbReference type="Pfam" id="PF00083">
    <property type="entry name" value="Sugar_tr"/>
    <property type="match status" value="1"/>
</dbReference>
<evidence type="ECO:0000256" key="4">
    <source>
        <dbReference type="ARBA" id="ARBA00023136"/>
    </source>
</evidence>
<evidence type="ECO:0000313" key="7">
    <source>
        <dbReference type="EnsemblMetazoa" id="PPAI000547-PA"/>
    </source>
</evidence>
<keyword evidence="3" id="KW-1133">Transmembrane helix</keyword>
<accession>A0A1B0CZM5</accession>
<dbReference type="PRINTS" id="PR00171">
    <property type="entry name" value="SUGRTRNSPORT"/>
</dbReference>
<keyword evidence="2" id="KW-0812">Transmembrane</keyword>
<dbReference type="Proteomes" id="UP000092462">
    <property type="component" value="Unassembled WGS sequence"/>
</dbReference>
<dbReference type="InterPro" id="IPR050549">
    <property type="entry name" value="MFS_Trehalose_Transporter"/>
</dbReference>
<comment type="subcellular location">
    <subcellularLocation>
        <location evidence="1">Membrane</location>
        <topology evidence="1">Multi-pass membrane protein</topology>
    </subcellularLocation>
</comment>
<reference evidence="7" key="1">
    <citation type="submission" date="2022-08" db="UniProtKB">
        <authorList>
            <consortium name="EnsemblMetazoa"/>
        </authorList>
    </citation>
    <scope>IDENTIFICATION</scope>
    <source>
        <strain evidence="7">Israel</strain>
    </source>
</reference>
<dbReference type="AlphaFoldDB" id="A0A1B0CZM5"/>
<dbReference type="Gene3D" id="1.20.1250.20">
    <property type="entry name" value="MFS general substrate transporter like domains"/>
    <property type="match status" value="1"/>
</dbReference>
<proteinExistence type="predicted"/>
<dbReference type="EMBL" id="AJVK01020886">
    <property type="status" value="NOT_ANNOTATED_CDS"/>
    <property type="molecule type" value="Genomic_DNA"/>
</dbReference>
<dbReference type="InterPro" id="IPR020846">
    <property type="entry name" value="MFS_dom"/>
</dbReference>
<dbReference type="VEuPathDB" id="VectorBase:PPAI000547"/>
<dbReference type="InterPro" id="IPR036259">
    <property type="entry name" value="MFS_trans_sf"/>
</dbReference>
<dbReference type="EnsemblMetazoa" id="PPAI000547-RA">
    <property type="protein sequence ID" value="PPAI000547-PA"/>
    <property type="gene ID" value="PPAI000547"/>
</dbReference>
<name>A0A1B0CZM5_PHLPP</name>